<name>A0A8T5GEE7_9ARCH</name>
<organism evidence="1 2">
    <name type="scientific">Candidatus Iainarchaeum sp</name>
    <dbReference type="NCBI Taxonomy" id="3101447"/>
    <lineage>
        <taxon>Archaea</taxon>
        <taxon>Candidatus Iainarchaeota</taxon>
        <taxon>Candidatus Iainarchaeia</taxon>
        <taxon>Candidatus Iainarchaeales</taxon>
        <taxon>Candidatus Iainarchaeaceae</taxon>
        <taxon>Candidatus Iainarchaeum</taxon>
    </lineage>
</organism>
<evidence type="ECO:0000313" key="1">
    <source>
        <dbReference type="EMBL" id="MBT4870341.1"/>
    </source>
</evidence>
<protein>
    <submittedName>
        <fullName evidence="1">Uncharacterized protein</fullName>
    </submittedName>
</protein>
<accession>A0A8T5GEE7</accession>
<gene>
    <name evidence="1" type="ORF">HON47_02110</name>
</gene>
<evidence type="ECO:0000313" key="2">
    <source>
        <dbReference type="Proteomes" id="UP000722459"/>
    </source>
</evidence>
<dbReference type="Proteomes" id="UP000722459">
    <property type="component" value="Unassembled WGS sequence"/>
</dbReference>
<dbReference type="AlphaFoldDB" id="A0A8T5GEE7"/>
<sequence length="144" mass="16386">MAVRRTGVSNRARRWMEIALEEKVMWSGHYAKDFRSEGTLRAELRRVKKKHPTGIVTLTTFEEHFDFPIGILSKAKRAGLLPKPVIATNSTVAYDYKELFEALSTPEAAFSLLHAQKTSKNPRINPDPKREQLLVALKKHGFAK</sequence>
<comment type="caution">
    <text evidence="1">The sequence shown here is derived from an EMBL/GenBank/DDBJ whole genome shotgun (WGS) entry which is preliminary data.</text>
</comment>
<reference evidence="1" key="1">
    <citation type="journal article" date="2021" name="ISME J.">
        <title>Mercury methylation by metabolically versatile and cosmopolitan marine bacteria.</title>
        <authorList>
            <person name="Lin H."/>
            <person name="Ascher D.B."/>
            <person name="Myung Y."/>
            <person name="Lamborg C.H."/>
            <person name="Hallam S.J."/>
            <person name="Gionfriddo C.M."/>
            <person name="Holt K.E."/>
            <person name="Moreau J.W."/>
        </authorList>
    </citation>
    <scope>NUCLEOTIDE SEQUENCE</scope>
    <source>
        <strain evidence="1">SI075_bin30</strain>
    </source>
</reference>
<dbReference type="EMBL" id="JABJNZ010000028">
    <property type="protein sequence ID" value="MBT4870341.1"/>
    <property type="molecule type" value="Genomic_DNA"/>
</dbReference>
<proteinExistence type="predicted"/>